<dbReference type="Pfam" id="PF05638">
    <property type="entry name" value="T6SS_HCP"/>
    <property type="match status" value="1"/>
</dbReference>
<keyword evidence="3" id="KW-1185">Reference proteome</keyword>
<accession>A0ABU1AW99</accession>
<comment type="caution">
    <text evidence="2">The sequence shown here is derived from an EMBL/GenBank/DDBJ whole genome shotgun (WGS) entry which is preliminary data.</text>
</comment>
<dbReference type="RefSeq" id="WP_308951002.1">
    <property type="nucleotide sequence ID" value="NZ_JARXHW010000030.1"/>
</dbReference>
<feature type="chain" id="PRO_5047218469" evidence="1">
    <location>
        <begin position="27"/>
        <end position="199"/>
    </location>
</feature>
<keyword evidence="1" id="KW-0732">Signal</keyword>
<dbReference type="Gene3D" id="2.30.110.20">
    <property type="entry name" value="Hcp1-like"/>
    <property type="match status" value="1"/>
</dbReference>
<reference evidence="2 3" key="1">
    <citation type="submission" date="2023-04" db="EMBL/GenBank/DDBJ databases">
        <title>A novel bacteria isolated from coastal sediment.</title>
        <authorList>
            <person name="Liu X.-J."/>
            <person name="Du Z.-J."/>
        </authorList>
    </citation>
    <scope>NUCLEOTIDE SEQUENCE [LARGE SCALE GENOMIC DNA]</scope>
    <source>
        <strain evidence="2 3">SDUM461003</strain>
    </source>
</reference>
<dbReference type="InterPro" id="IPR053165">
    <property type="entry name" value="HSI-I_assembly_Hcp1"/>
</dbReference>
<name>A0ABU1AW99_9BACT</name>
<evidence type="ECO:0000256" key="1">
    <source>
        <dbReference type="SAM" id="SignalP"/>
    </source>
</evidence>
<organism evidence="2 3">
    <name type="scientific">Thalassobacterium maritimum</name>
    <dbReference type="NCBI Taxonomy" id="3041265"/>
    <lineage>
        <taxon>Bacteria</taxon>
        <taxon>Pseudomonadati</taxon>
        <taxon>Verrucomicrobiota</taxon>
        <taxon>Opitutia</taxon>
        <taxon>Puniceicoccales</taxon>
        <taxon>Coraliomargaritaceae</taxon>
        <taxon>Thalassobacterium</taxon>
    </lineage>
</organism>
<dbReference type="InterPro" id="IPR036624">
    <property type="entry name" value="Hcp1-lik_sf"/>
</dbReference>
<sequence>MKTLRAPKSWLLSCLYLFIASGPLLTANASYDVFMYATDSTTVIGETLDQEAQRLGAFEVLSFKIGAENTVNIGSISGGGGAGRATFKAMTLTKKVDTASTGFFTHLTNGQHLDEMIIYMRQSGSPSGDTFLRYTLKFVMVQDISWSGSDGDDIVEETIVIQYGAMQIDYYKQKLDGSFEPAKTAQWSQVLNEASLEIN</sequence>
<dbReference type="PANTHER" id="PTHR36152">
    <property type="entry name" value="CYTOPLASMIC PROTEIN-RELATED"/>
    <property type="match status" value="1"/>
</dbReference>
<evidence type="ECO:0000313" key="3">
    <source>
        <dbReference type="Proteomes" id="UP001225316"/>
    </source>
</evidence>
<dbReference type="EMBL" id="JARXHW010000030">
    <property type="protein sequence ID" value="MDQ8208422.1"/>
    <property type="molecule type" value="Genomic_DNA"/>
</dbReference>
<proteinExistence type="predicted"/>
<dbReference type="Proteomes" id="UP001225316">
    <property type="component" value="Unassembled WGS sequence"/>
</dbReference>
<gene>
    <name evidence="2" type="ORF">QEH52_12940</name>
</gene>
<dbReference type="PANTHER" id="PTHR36152:SF1">
    <property type="entry name" value="UBIQUITIN-LIKE DOMAIN-CONTAINING PROTEIN"/>
    <property type="match status" value="1"/>
</dbReference>
<dbReference type="SUPFAM" id="SSF141452">
    <property type="entry name" value="Hcp1-like"/>
    <property type="match status" value="1"/>
</dbReference>
<dbReference type="InterPro" id="IPR008514">
    <property type="entry name" value="T6SS_Hcp"/>
</dbReference>
<evidence type="ECO:0000313" key="2">
    <source>
        <dbReference type="EMBL" id="MDQ8208422.1"/>
    </source>
</evidence>
<protein>
    <submittedName>
        <fullName evidence="2">Type VI secretion system tube protein Hcp</fullName>
    </submittedName>
</protein>
<feature type="signal peptide" evidence="1">
    <location>
        <begin position="1"/>
        <end position="26"/>
    </location>
</feature>